<dbReference type="GO" id="GO:0008643">
    <property type="term" value="P:carbohydrate transport"/>
    <property type="evidence" value="ECO:0007669"/>
    <property type="project" value="InterPro"/>
</dbReference>
<dbReference type="CDD" id="cd17332">
    <property type="entry name" value="MFS_MelB_like"/>
    <property type="match status" value="1"/>
</dbReference>
<evidence type="ECO:0008006" key="3">
    <source>
        <dbReference type="Google" id="ProtNLM"/>
    </source>
</evidence>
<dbReference type="SUPFAM" id="SSF103473">
    <property type="entry name" value="MFS general substrate transporter"/>
    <property type="match status" value="1"/>
</dbReference>
<reference evidence="2" key="1">
    <citation type="submission" date="2018-05" db="EMBL/GenBank/DDBJ databases">
        <authorList>
            <person name="Lanie J.A."/>
            <person name="Ng W.-L."/>
            <person name="Kazmierczak K.M."/>
            <person name="Andrzejewski T.M."/>
            <person name="Davidsen T.M."/>
            <person name="Wayne K.J."/>
            <person name="Tettelin H."/>
            <person name="Glass J.I."/>
            <person name="Rusch D."/>
            <person name="Podicherti R."/>
            <person name="Tsui H.-C.T."/>
            <person name="Winkler M.E."/>
        </authorList>
    </citation>
    <scope>NUCLEOTIDE SEQUENCE</scope>
</reference>
<feature type="transmembrane region" description="Helical" evidence="1">
    <location>
        <begin position="7"/>
        <end position="29"/>
    </location>
</feature>
<protein>
    <recommendedName>
        <fullName evidence="3">Major facilitator superfamily (MFS) profile domain-containing protein</fullName>
    </recommendedName>
</protein>
<name>A0A381ZP14_9ZZZZ</name>
<accession>A0A381ZP14</accession>
<keyword evidence="1" id="KW-1133">Transmembrane helix</keyword>
<dbReference type="Gene3D" id="1.20.1250.20">
    <property type="entry name" value="MFS general substrate transporter like domains"/>
    <property type="match status" value="2"/>
</dbReference>
<sequence>MKLKRSTLFYYGLTEVPINIALFPILVFIPKFYTGEMGVPLILAANIILLVRIFDVITDPIFGYINDRTNTRWGRRRPWIALATPLMMISIYMLFLPPEGSGAAHLFMWMMLLSIATTMLIIPYYAWGAELSSDYNERSRITGWRSMLGVVGSLSAQLIPAVALLFFGFGGSANVLYIVGIAMVIIMPICVFLTVTNVPESKEHVQSTISPIKGFKLMLENAPFKRLILAFMVGGIAISITTPLYLFFITYVLKAEAMAIYMLTFFYLTNFAAVPFWVWLSKKIGKHKAYIGSFTMIALAHPFYLFLGEGDFWWMLPITIVTGFSAGGFAALPNSMKADVIDLDTLKSGENRSGLFFSSWSFTSKMTGSVGTWIALTALAWIGFNTGPDVYNNSSQLFGLKFLFSTLPSIFFLLAVAIIWKYPITEEMHSKIQVQLKEQRMNNKQPIPIE</sequence>
<dbReference type="AlphaFoldDB" id="A0A381ZP14"/>
<feature type="transmembrane region" description="Helical" evidence="1">
    <location>
        <begin position="259"/>
        <end position="280"/>
    </location>
</feature>
<proteinExistence type="predicted"/>
<dbReference type="PANTHER" id="PTHR11328:SF24">
    <property type="entry name" value="MAJOR FACILITATOR SUPERFAMILY (MFS) PROFILE DOMAIN-CONTAINING PROTEIN"/>
    <property type="match status" value="1"/>
</dbReference>
<feature type="transmembrane region" description="Helical" evidence="1">
    <location>
        <begin position="175"/>
        <end position="195"/>
    </location>
</feature>
<dbReference type="Pfam" id="PF13347">
    <property type="entry name" value="MFS_2"/>
    <property type="match status" value="1"/>
</dbReference>
<dbReference type="InterPro" id="IPR036259">
    <property type="entry name" value="MFS_trans_sf"/>
</dbReference>
<dbReference type="EMBL" id="UINC01022108">
    <property type="protein sequence ID" value="SVA91048.1"/>
    <property type="molecule type" value="Genomic_DNA"/>
</dbReference>
<dbReference type="PANTHER" id="PTHR11328">
    <property type="entry name" value="MAJOR FACILITATOR SUPERFAMILY DOMAIN-CONTAINING PROTEIN"/>
    <property type="match status" value="1"/>
</dbReference>
<feature type="transmembrane region" description="Helical" evidence="1">
    <location>
        <begin position="289"/>
        <end position="307"/>
    </location>
</feature>
<feature type="transmembrane region" description="Helical" evidence="1">
    <location>
        <begin position="77"/>
        <end position="95"/>
    </location>
</feature>
<keyword evidence="1" id="KW-0472">Membrane</keyword>
<feature type="transmembrane region" description="Helical" evidence="1">
    <location>
        <begin position="227"/>
        <end position="253"/>
    </location>
</feature>
<feature type="transmembrane region" description="Helical" evidence="1">
    <location>
        <begin position="107"/>
        <end position="127"/>
    </location>
</feature>
<dbReference type="GO" id="GO:0005886">
    <property type="term" value="C:plasma membrane"/>
    <property type="evidence" value="ECO:0007669"/>
    <property type="project" value="TreeGrafter"/>
</dbReference>
<feature type="transmembrane region" description="Helical" evidence="1">
    <location>
        <begin position="148"/>
        <end position="169"/>
    </location>
</feature>
<dbReference type="GO" id="GO:0015293">
    <property type="term" value="F:symporter activity"/>
    <property type="evidence" value="ECO:0007669"/>
    <property type="project" value="InterPro"/>
</dbReference>
<evidence type="ECO:0000256" key="1">
    <source>
        <dbReference type="SAM" id="Phobius"/>
    </source>
</evidence>
<dbReference type="InterPro" id="IPR039672">
    <property type="entry name" value="MFS_2"/>
</dbReference>
<feature type="transmembrane region" description="Helical" evidence="1">
    <location>
        <begin position="402"/>
        <end position="422"/>
    </location>
</feature>
<feature type="transmembrane region" description="Helical" evidence="1">
    <location>
        <begin position="354"/>
        <end position="382"/>
    </location>
</feature>
<feature type="transmembrane region" description="Helical" evidence="1">
    <location>
        <begin position="41"/>
        <end position="65"/>
    </location>
</feature>
<gene>
    <name evidence="2" type="ORF">METZ01_LOCUS143902</name>
</gene>
<evidence type="ECO:0000313" key="2">
    <source>
        <dbReference type="EMBL" id="SVA91048.1"/>
    </source>
</evidence>
<keyword evidence="1" id="KW-0812">Transmembrane</keyword>
<organism evidence="2">
    <name type="scientific">marine metagenome</name>
    <dbReference type="NCBI Taxonomy" id="408172"/>
    <lineage>
        <taxon>unclassified sequences</taxon>
        <taxon>metagenomes</taxon>
        <taxon>ecological metagenomes</taxon>
    </lineage>
</organism>
<feature type="transmembrane region" description="Helical" evidence="1">
    <location>
        <begin position="313"/>
        <end position="333"/>
    </location>
</feature>